<sequence length="158" mass="17540">MVIIMVRTPKPATVKRELTQALLREMLILEPDTRVFRWRAKHGSACAGDVAGRDASGHWIIGIGGREYKAPALATFYATGEWPPAPLEEKPQKVATQHHAFGDPGPPLDAADYRPRVHGDPERVMAEFFQQIGKDYGGPLGQELRHNSKADVFARGFR</sequence>
<keyword evidence="2" id="KW-1185">Reference proteome</keyword>
<dbReference type="Proteomes" id="UP000468531">
    <property type="component" value="Unassembled WGS sequence"/>
</dbReference>
<name>A0A6P1BBT5_9BRAD</name>
<protein>
    <submittedName>
        <fullName evidence="1">Uncharacterized protein</fullName>
    </submittedName>
</protein>
<comment type="caution">
    <text evidence="1">The sequence shown here is derived from an EMBL/GenBank/DDBJ whole genome shotgun (WGS) entry which is preliminary data.</text>
</comment>
<organism evidence="1 2">
    <name type="scientific">Bradyrhizobium uaiense</name>
    <dbReference type="NCBI Taxonomy" id="2594946"/>
    <lineage>
        <taxon>Bacteria</taxon>
        <taxon>Pseudomonadati</taxon>
        <taxon>Pseudomonadota</taxon>
        <taxon>Alphaproteobacteria</taxon>
        <taxon>Hyphomicrobiales</taxon>
        <taxon>Nitrobacteraceae</taxon>
        <taxon>Bradyrhizobium</taxon>
    </lineage>
</organism>
<evidence type="ECO:0000313" key="2">
    <source>
        <dbReference type="Proteomes" id="UP000468531"/>
    </source>
</evidence>
<gene>
    <name evidence="1" type="ORF">FNJ47_07435</name>
</gene>
<dbReference type="EMBL" id="VKHP01000018">
    <property type="protein sequence ID" value="NEU95664.1"/>
    <property type="molecule type" value="Genomic_DNA"/>
</dbReference>
<dbReference type="RefSeq" id="WP_163152110.1">
    <property type="nucleotide sequence ID" value="NZ_VKHP01000018.1"/>
</dbReference>
<accession>A0A6P1BBT5</accession>
<reference evidence="1 2" key="1">
    <citation type="journal article" date="2020" name="Arch. Microbiol.">
        <title>Bradyrhizobium uaiense sp. nov., a new highly efficient cowpea symbiont.</title>
        <authorList>
            <person name="Cabral Michel D."/>
            <person name="Azarias Guimaraes A."/>
            <person name="Martins da Costa E."/>
            <person name="Soares de Carvalho T."/>
            <person name="Balsanelli E."/>
            <person name="Willems A."/>
            <person name="Maltempi de Souza E."/>
            <person name="de Souza Moreira F.M."/>
        </authorList>
    </citation>
    <scope>NUCLEOTIDE SEQUENCE [LARGE SCALE GENOMIC DNA]</scope>
    <source>
        <strain evidence="1 2">UFLA 03-164</strain>
    </source>
</reference>
<proteinExistence type="predicted"/>
<dbReference type="AlphaFoldDB" id="A0A6P1BBT5"/>
<evidence type="ECO:0000313" key="1">
    <source>
        <dbReference type="EMBL" id="NEU95664.1"/>
    </source>
</evidence>